<dbReference type="EMBL" id="VSSQ01000032">
    <property type="protein sequence ID" value="MPL66576.1"/>
    <property type="molecule type" value="Genomic_DNA"/>
</dbReference>
<dbReference type="InterPro" id="IPR029056">
    <property type="entry name" value="Ribokinase-like"/>
</dbReference>
<dbReference type="PANTHER" id="PTHR43320">
    <property type="entry name" value="SUGAR KINASE"/>
    <property type="match status" value="1"/>
</dbReference>
<accession>A0A644THZ5</accession>
<evidence type="ECO:0000256" key="3">
    <source>
        <dbReference type="ARBA" id="ARBA00022777"/>
    </source>
</evidence>
<protein>
    <recommendedName>
        <fullName evidence="4">Carbohydrate kinase PfkB domain-containing protein</fullName>
    </recommendedName>
</protein>
<feature type="domain" description="Carbohydrate kinase PfkB" evidence="4">
    <location>
        <begin position="61"/>
        <end position="306"/>
    </location>
</feature>
<dbReference type="SUPFAM" id="SSF53613">
    <property type="entry name" value="Ribokinase-like"/>
    <property type="match status" value="1"/>
</dbReference>
<dbReference type="Pfam" id="PF00294">
    <property type="entry name" value="PfkB"/>
    <property type="match status" value="1"/>
</dbReference>
<comment type="similarity">
    <text evidence="1">Belongs to the carbohydrate kinase PfkB family.</text>
</comment>
<evidence type="ECO:0000259" key="4">
    <source>
        <dbReference type="Pfam" id="PF00294"/>
    </source>
</evidence>
<dbReference type="AlphaFoldDB" id="A0A644THZ5"/>
<dbReference type="InterPro" id="IPR011611">
    <property type="entry name" value="PfkB_dom"/>
</dbReference>
<evidence type="ECO:0000256" key="2">
    <source>
        <dbReference type="ARBA" id="ARBA00022679"/>
    </source>
</evidence>
<gene>
    <name evidence="5" type="ORF">SDC9_12262</name>
</gene>
<evidence type="ECO:0000256" key="1">
    <source>
        <dbReference type="ARBA" id="ARBA00010688"/>
    </source>
</evidence>
<organism evidence="5">
    <name type="scientific">bioreactor metagenome</name>
    <dbReference type="NCBI Taxonomy" id="1076179"/>
    <lineage>
        <taxon>unclassified sequences</taxon>
        <taxon>metagenomes</taxon>
        <taxon>ecological metagenomes</taxon>
    </lineage>
</organism>
<dbReference type="PANTHER" id="PTHR43320:SF3">
    <property type="entry name" value="CARBOHYDRATE KINASE PFKB DOMAIN-CONTAINING PROTEIN"/>
    <property type="match status" value="1"/>
</dbReference>
<proteinExistence type="inferred from homology"/>
<reference evidence="5" key="1">
    <citation type="submission" date="2019-08" db="EMBL/GenBank/DDBJ databases">
        <authorList>
            <person name="Kucharzyk K."/>
            <person name="Murdoch R.W."/>
            <person name="Higgins S."/>
            <person name="Loffler F."/>
        </authorList>
    </citation>
    <scope>NUCLEOTIDE SEQUENCE</scope>
</reference>
<keyword evidence="3" id="KW-0418">Kinase</keyword>
<comment type="caution">
    <text evidence="5">The sequence shown here is derived from an EMBL/GenBank/DDBJ whole genome shotgun (WGS) entry which is preliminary data.</text>
</comment>
<keyword evidence="2" id="KW-0808">Transferase</keyword>
<dbReference type="GO" id="GO:0016301">
    <property type="term" value="F:kinase activity"/>
    <property type="evidence" value="ECO:0007669"/>
    <property type="project" value="UniProtKB-KW"/>
</dbReference>
<dbReference type="Gene3D" id="3.40.1190.20">
    <property type="match status" value="1"/>
</dbReference>
<evidence type="ECO:0000313" key="5">
    <source>
        <dbReference type="EMBL" id="MPL66576.1"/>
    </source>
</evidence>
<sequence length="308" mass="32973">MTLRVSGLAAVGHVLLDYVGQASREARVLLEGRSSPAHVDPAAMADIVRKLDEDRDADRAWRVGGGAALAAKAWAELGLPAALAGCVGRDEGGTLLRRELGRAGIELVLFESDKPTGRFCRFDTPEGEKIVASPSAARDIRRFDIPDRFFRKDWVLHIDGLLVDERDWLGRLGARAKASGMVVSMDVSTPFNAANRAEALIEFAEGYCDFVFANEREWEALGPGASGRDFSGSATVWVVKRGKRGASALERGEWTERPVARVLEPEDDVGAGDAFAAGFLAARLAGEAIAGCLAGGNENAALLLSRRI</sequence>
<name>A0A644THZ5_9ZZZZ</name>
<dbReference type="InterPro" id="IPR052700">
    <property type="entry name" value="Carb_kinase_PfkB-like"/>
</dbReference>